<evidence type="ECO:0000256" key="1">
    <source>
        <dbReference type="SAM" id="Coils"/>
    </source>
</evidence>
<proteinExistence type="predicted"/>
<dbReference type="AlphaFoldDB" id="A0A0C2IHM9"/>
<dbReference type="Gene3D" id="2.30.29.30">
    <property type="entry name" value="Pleckstrin-homology domain (PH domain)/Phosphotyrosine-binding domain (PTB)"/>
    <property type="match status" value="1"/>
</dbReference>
<organism evidence="2 3">
    <name type="scientific">Thelohanellus kitauei</name>
    <name type="common">Myxosporean</name>
    <dbReference type="NCBI Taxonomy" id="669202"/>
    <lineage>
        <taxon>Eukaryota</taxon>
        <taxon>Metazoa</taxon>
        <taxon>Cnidaria</taxon>
        <taxon>Myxozoa</taxon>
        <taxon>Myxosporea</taxon>
        <taxon>Bivalvulida</taxon>
        <taxon>Platysporina</taxon>
        <taxon>Myxobolidae</taxon>
        <taxon>Thelohanellus</taxon>
    </lineage>
</organism>
<sequence>MVNKAIDRVRFTSSSEKYHLYCHRRLVHRGYRYSIYNGLGAISSCNAILNQQGVRLSRYSRTAVVRTVVDLRCVRRRAGTGAHYEFRVTCYPEVAQDELIQDVVKIYFFKSAILKMLTDPAIYIAPEELICAGTAYLCLVNHENPSIRREDAINTHLDRILNSRTLIRYSLSYDEWKRAIRSSLDIVRDQRFTVPLMQFLTLMEGTPTYGISHFKIFNKRQTPLWVGVDCHGIYIFRENNRTKFEQLAQAQHEYNTIVQHIFHSGHADPEHRKMINDKFNDAKGALETLIREAQRLLDLAKLNRPAPTQEMSEMDKMAKEFVLSNQDFKERAVLFRSYVDESKQVEQKELDLLLDKLNDLVEKHQNILKTVETMPVTSAASPLCSADQIVSVTAPSAPGISQTVHEGATIVSAPALPQTITEAVSDAPRATVSQTKETVVSVTPAQTFAGVQLVDENELKENVKKFANFAKSKEQNPSKLMVYF</sequence>
<dbReference type="Proteomes" id="UP000031668">
    <property type="component" value="Unassembled WGS sequence"/>
</dbReference>
<dbReference type="PANTHER" id="PTHR23281">
    <property type="entry name" value="MERLIN/MOESIN/EZRIN/RADIXIN"/>
    <property type="match status" value="1"/>
</dbReference>
<feature type="coiled-coil region" evidence="1">
    <location>
        <begin position="343"/>
        <end position="374"/>
    </location>
</feature>
<dbReference type="InterPro" id="IPR011174">
    <property type="entry name" value="ERM"/>
</dbReference>
<name>A0A0C2IHM9_THEKT</name>
<evidence type="ECO:0000313" key="2">
    <source>
        <dbReference type="EMBL" id="KII64834.1"/>
    </source>
</evidence>
<accession>A0A0C2IHM9</accession>
<reference evidence="2 3" key="1">
    <citation type="journal article" date="2014" name="Genome Biol. Evol.">
        <title>The genome of the myxosporean Thelohanellus kitauei shows adaptations to nutrient acquisition within its fish host.</title>
        <authorList>
            <person name="Yang Y."/>
            <person name="Xiong J."/>
            <person name="Zhou Z."/>
            <person name="Huo F."/>
            <person name="Miao W."/>
            <person name="Ran C."/>
            <person name="Liu Y."/>
            <person name="Zhang J."/>
            <person name="Feng J."/>
            <person name="Wang M."/>
            <person name="Wang M."/>
            <person name="Wang L."/>
            <person name="Yao B."/>
        </authorList>
    </citation>
    <scope>NUCLEOTIDE SEQUENCE [LARGE SCALE GENOMIC DNA]</scope>
    <source>
        <strain evidence="2">Wuqing</strain>
    </source>
</reference>
<protein>
    <submittedName>
        <fullName evidence="2">Moesin/ezrin/radixin 1</fullName>
    </submittedName>
</protein>
<dbReference type="InterPro" id="IPR011993">
    <property type="entry name" value="PH-like_dom_sf"/>
</dbReference>
<keyword evidence="1" id="KW-0175">Coiled coil</keyword>
<keyword evidence="3" id="KW-1185">Reference proteome</keyword>
<dbReference type="GO" id="GO:0003779">
    <property type="term" value="F:actin binding"/>
    <property type="evidence" value="ECO:0007669"/>
    <property type="project" value="InterPro"/>
</dbReference>
<evidence type="ECO:0000313" key="3">
    <source>
        <dbReference type="Proteomes" id="UP000031668"/>
    </source>
</evidence>
<gene>
    <name evidence="2" type="ORF">RF11_03338</name>
</gene>
<dbReference type="SUPFAM" id="SSF50729">
    <property type="entry name" value="PH domain-like"/>
    <property type="match status" value="1"/>
</dbReference>
<comment type="caution">
    <text evidence="2">The sequence shown here is derived from an EMBL/GenBank/DDBJ whole genome shotgun (WGS) entry which is preliminary data.</text>
</comment>
<dbReference type="OrthoDB" id="5976800at2759"/>
<dbReference type="EMBL" id="JWZT01004079">
    <property type="protein sequence ID" value="KII64834.1"/>
    <property type="molecule type" value="Genomic_DNA"/>
</dbReference>